<feature type="compositionally biased region" description="Polar residues" evidence="1">
    <location>
        <begin position="8"/>
        <end position="19"/>
    </location>
</feature>
<feature type="region of interest" description="Disordered" evidence="1">
    <location>
        <begin position="538"/>
        <end position="573"/>
    </location>
</feature>
<feature type="compositionally biased region" description="Polar residues" evidence="1">
    <location>
        <begin position="616"/>
        <end position="630"/>
    </location>
</feature>
<feature type="region of interest" description="Disordered" evidence="1">
    <location>
        <begin position="406"/>
        <end position="426"/>
    </location>
</feature>
<keyword evidence="3" id="KW-1185">Reference proteome</keyword>
<feature type="compositionally biased region" description="Low complexity" evidence="1">
    <location>
        <begin position="258"/>
        <end position="276"/>
    </location>
</feature>
<proteinExistence type="predicted"/>
<evidence type="ECO:0000313" key="2">
    <source>
        <dbReference type="EMBL" id="RPA86242.1"/>
    </source>
</evidence>
<organism evidence="2 3">
    <name type="scientific">Ascobolus immersus RN42</name>
    <dbReference type="NCBI Taxonomy" id="1160509"/>
    <lineage>
        <taxon>Eukaryota</taxon>
        <taxon>Fungi</taxon>
        <taxon>Dikarya</taxon>
        <taxon>Ascomycota</taxon>
        <taxon>Pezizomycotina</taxon>
        <taxon>Pezizomycetes</taxon>
        <taxon>Pezizales</taxon>
        <taxon>Ascobolaceae</taxon>
        <taxon>Ascobolus</taxon>
    </lineage>
</organism>
<evidence type="ECO:0000313" key="3">
    <source>
        <dbReference type="Proteomes" id="UP000275078"/>
    </source>
</evidence>
<feature type="region of interest" description="Disordered" evidence="1">
    <location>
        <begin position="149"/>
        <end position="169"/>
    </location>
</feature>
<protein>
    <submittedName>
        <fullName evidence="2">Uncharacterized protein</fullName>
    </submittedName>
</protein>
<dbReference type="AlphaFoldDB" id="A0A3N4IJB9"/>
<feature type="compositionally biased region" description="Polar residues" evidence="1">
    <location>
        <begin position="538"/>
        <end position="549"/>
    </location>
</feature>
<evidence type="ECO:0000256" key="1">
    <source>
        <dbReference type="SAM" id="MobiDB-lite"/>
    </source>
</evidence>
<reference evidence="2 3" key="1">
    <citation type="journal article" date="2018" name="Nat. Ecol. Evol.">
        <title>Pezizomycetes genomes reveal the molecular basis of ectomycorrhizal truffle lifestyle.</title>
        <authorList>
            <person name="Murat C."/>
            <person name="Payen T."/>
            <person name="Noel B."/>
            <person name="Kuo A."/>
            <person name="Morin E."/>
            <person name="Chen J."/>
            <person name="Kohler A."/>
            <person name="Krizsan K."/>
            <person name="Balestrini R."/>
            <person name="Da Silva C."/>
            <person name="Montanini B."/>
            <person name="Hainaut M."/>
            <person name="Levati E."/>
            <person name="Barry K.W."/>
            <person name="Belfiori B."/>
            <person name="Cichocki N."/>
            <person name="Clum A."/>
            <person name="Dockter R.B."/>
            <person name="Fauchery L."/>
            <person name="Guy J."/>
            <person name="Iotti M."/>
            <person name="Le Tacon F."/>
            <person name="Lindquist E.A."/>
            <person name="Lipzen A."/>
            <person name="Malagnac F."/>
            <person name="Mello A."/>
            <person name="Molinier V."/>
            <person name="Miyauchi S."/>
            <person name="Poulain J."/>
            <person name="Riccioni C."/>
            <person name="Rubini A."/>
            <person name="Sitrit Y."/>
            <person name="Splivallo R."/>
            <person name="Traeger S."/>
            <person name="Wang M."/>
            <person name="Zifcakova L."/>
            <person name="Wipf D."/>
            <person name="Zambonelli A."/>
            <person name="Paolocci F."/>
            <person name="Nowrousian M."/>
            <person name="Ottonello S."/>
            <person name="Baldrian P."/>
            <person name="Spatafora J.W."/>
            <person name="Henrissat B."/>
            <person name="Nagy L.G."/>
            <person name="Aury J.M."/>
            <person name="Wincker P."/>
            <person name="Grigoriev I.V."/>
            <person name="Bonfante P."/>
            <person name="Martin F.M."/>
        </authorList>
    </citation>
    <scope>NUCLEOTIDE SEQUENCE [LARGE SCALE GENOMIC DNA]</scope>
    <source>
        <strain evidence="2 3">RN42</strain>
    </source>
</reference>
<dbReference type="Proteomes" id="UP000275078">
    <property type="component" value="Unassembled WGS sequence"/>
</dbReference>
<accession>A0A3N4IJB9</accession>
<feature type="region of interest" description="Disordered" evidence="1">
    <location>
        <begin position="1"/>
        <end position="63"/>
    </location>
</feature>
<name>A0A3N4IJB9_ASCIM</name>
<gene>
    <name evidence="2" type="ORF">BJ508DRAFT_373006</name>
</gene>
<dbReference type="EMBL" id="ML119650">
    <property type="protein sequence ID" value="RPA86242.1"/>
    <property type="molecule type" value="Genomic_DNA"/>
</dbReference>
<feature type="region of interest" description="Disordered" evidence="1">
    <location>
        <begin position="252"/>
        <end position="298"/>
    </location>
</feature>
<feature type="region of interest" description="Disordered" evidence="1">
    <location>
        <begin position="597"/>
        <end position="655"/>
    </location>
</feature>
<feature type="region of interest" description="Disordered" evidence="1">
    <location>
        <begin position="744"/>
        <end position="793"/>
    </location>
</feature>
<feature type="compositionally biased region" description="Low complexity" evidence="1">
    <location>
        <begin position="604"/>
        <end position="615"/>
    </location>
</feature>
<sequence length="793" mass="85843">MSCLSFCFRSNPSSPTNRPQVRRAASSPVSIHRSSTPPPQVLKKAKNDTRLRDPSVSSVPSRCQSLGTAKSQSFYYEDDGKAKAVQLEDTARPRLGPRGGSCQSALGPGGVAAVKGAGVVKAGTKVQRLNESDEDVELTCASFQERSGMSRSSSAIGDNGQQGVSKRNQLPTIPARQQLRQSYCGCCGMSGGSCTTPITARSIRTTPDEEPLPRASFSSTYNIDYQNQIYQAPTNSSLFDWDRAAQTYPAFDQHQHHPSPLSSPPSSSSDYISTSSHQRRQFTSGNFNPSTGSIVSSTSHSSRASEYFDSTAELAATTTATATLLPGSTTRLLLLPAGGATTPGVYRAGHDDNLSLMGYGYGPQPVQVQVFYDTNLNATITASTATPGCHTDRDFNTYGSPTYTNSDLSSTSVGSAHGSRNPLHSANDGRAAHNIRNSCCSVSTSPASLEDAIDEADSMVETGAGNASGFHKYFNRGPADGTRSAAMPMQTTPPRRYHRPQHLILDQARSFAPSLTGPPTPVHRCPCLSAGCDNSHEACSSPYTVSSRDPTPPPEQSQHTSSPLDEPFQYKGRDPNLRRRQHQIFFHDGHGGGKYIPTYSAFDPSSTTSPHFSSPRLHQTTSVGPHSQSAGPHAHSTGHSPRVHESTLQKRDKRVQKVSEAARMALKRAVSADNTKAARAANKAALVEFESTESGYWDVKRSLDLEDANSDVDSWEEEERRGEEEEMMLKAERERIREEKLRMKDEKARVKARGEMEKLSWDGGGDGRRLSEDTVDDGEGHCTLDCDGENCHR</sequence>